<comment type="similarity">
    <text evidence="1">Belongs to the AB hydrolase superfamily. AB hydrolase 4 family.</text>
</comment>
<protein>
    <recommendedName>
        <fullName evidence="4">AB hydrolase-1 domain-containing protein</fullName>
    </recommendedName>
</protein>
<dbReference type="InterPro" id="IPR012020">
    <property type="entry name" value="ABHD4"/>
</dbReference>
<evidence type="ECO:0000313" key="6">
    <source>
        <dbReference type="Proteomes" id="UP001497522"/>
    </source>
</evidence>
<evidence type="ECO:0000256" key="2">
    <source>
        <dbReference type="ARBA" id="ARBA00022487"/>
    </source>
</evidence>
<reference evidence="5" key="1">
    <citation type="submission" date="2024-03" db="EMBL/GenBank/DDBJ databases">
        <authorList>
            <consortium name="ELIXIR-Norway"/>
            <consortium name="Elixir Norway"/>
        </authorList>
    </citation>
    <scope>NUCLEOTIDE SEQUENCE</scope>
</reference>
<sequence>MFMLPFLQLMFGNFLFDNYLFKKLRFGLGDDMGGGASPKNRLPEVVGSPGLLEGELVKSLSEVRKPYKPFPLLTNRHVETIFAAFFRSLPNIKYRRECLRMADGGTVALDWPLLDIDNPVGATLILLPGLTGGSDDTYVRHLLRRACKHGWNVVVFNSRGCADSPVTTPQFYSASFTEDLRQVVKHVGTSFPTSRLYAAGWSLGANILVRYLGQEGEHCPLSGAVSLCNPFDLVAADIDFHKGFNNLYDKALARGLRKNIKKHAALFTNIGGEYNIPKATAAKSVRDFDDGLTRVSFGYSSVDDYYYDASSAHSIKDVKIPLLCIQAENDPIAPARGIPRADIEANQNCLLVVTLFGGHLGWVAGNEAPFGCPWTDPLVMQYLEALENLQSNQPTFQRAAKQDGDAETVSVEIR</sequence>
<dbReference type="PROSITE" id="PS01133">
    <property type="entry name" value="UPF0017"/>
    <property type="match status" value="1"/>
</dbReference>
<keyword evidence="3" id="KW-0378">Hydrolase</keyword>
<evidence type="ECO:0000256" key="1">
    <source>
        <dbReference type="ARBA" id="ARBA00010884"/>
    </source>
</evidence>
<dbReference type="SUPFAM" id="SSF53474">
    <property type="entry name" value="alpha/beta-Hydrolases"/>
    <property type="match status" value="1"/>
</dbReference>
<dbReference type="Gene3D" id="3.40.50.1820">
    <property type="entry name" value="alpha/beta hydrolase"/>
    <property type="match status" value="1"/>
</dbReference>
<dbReference type="InterPro" id="IPR000073">
    <property type="entry name" value="AB_hydrolase_1"/>
</dbReference>
<dbReference type="InterPro" id="IPR029058">
    <property type="entry name" value="AB_hydrolase_fold"/>
</dbReference>
<dbReference type="EMBL" id="OZ023716">
    <property type="protein sequence ID" value="CAK9865709.1"/>
    <property type="molecule type" value="Genomic_DNA"/>
</dbReference>
<keyword evidence="6" id="KW-1185">Reference proteome</keyword>
<dbReference type="InterPro" id="IPR000952">
    <property type="entry name" value="AB_hydrolase_4_CS"/>
</dbReference>
<evidence type="ECO:0000259" key="4">
    <source>
        <dbReference type="Pfam" id="PF00561"/>
    </source>
</evidence>
<dbReference type="PANTHER" id="PTHR10794:SF84">
    <property type="entry name" value="ESTERASE_LIPASE_THIOESTERASE FAMILY PROTEIN"/>
    <property type="match status" value="1"/>
</dbReference>
<dbReference type="PANTHER" id="PTHR10794">
    <property type="entry name" value="ABHYDROLASE DOMAIN-CONTAINING PROTEIN"/>
    <property type="match status" value="1"/>
</dbReference>
<proteinExistence type="inferred from homology"/>
<dbReference type="PIRSF" id="PIRSF005211">
    <property type="entry name" value="Ab_hydro_YheT"/>
    <property type="match status" value="1"/>
</dbReference>
<keyword evidence="2" id="KW-0719">Serine esterase</keyword>
<feature type="domain" description="AB hydrolase-1" evidence="4">
    <location>
        <begin position="123"/>
        <end position="342"/>
    </location>
</feature>
<evidence type="ECO:0000313" key="5">
    <source>
        <dbReference type="EMBL" id="CAK9865709.1"/>
    </source>
</evidence>
<accession>A0ABP1AT02</accession>
<dbReference type="Proteomes" id="UP001497522">
    <property type="component" value="Chromosome 15"/>
</dbReference>
<dbReference type="Pfam" id="PF00561">
    <property type="entry name" value="Abhydrolase_1"/>
    <property type="match status" value="1"/>
</dbReference>
<dbReference type="InterPro" id="IPR050960">
    <property type="entry name" value="AB_hydrolase_4_sf"/>
</dbReference>
<name>A0ABP1AT02_9BRYO</name>
<gene>
    <name evidence="5" type="ORF">CSSPJE1EN2_LOCUS8704</name>
</gene>
<evidence type="ECO:0000256" key="3">
    <source>
        <dbReference type="ARBA" id="ARBA00022801"/>
    </source>
</evidence>
<organism evidence="5 6">
    <name type="scientific">Sphagnum jensenii</name>
    <dbReference type="NCBI Taxonomy" id="128206"/>
    <lineage>
        <taxon>Eukaryota</taxon>
        <taxon>Viridiplantae</taxon>
        <taxon>Streptophyta</taxon>
        <taxon>Embryophyta</taxon>
        <taxon>Bryophyta</taxon>
        <taxon>Sphagnophytina</taxon>
        <taxon>Sphagnopsida</taxon>
        <taxon>Sphagnales</taxon>
        <taxon>Sphagnaceae</taxon>
        <taxon>Sphagnum</taxon>
    </lineage>
</organism>